<protein>
    <submittedName>
        <fullName evidence="2">Uncharacterized protein</fullName>
    </submittedName>
</protein>
<dbReference type="VEuPathDB" id="FungiDB:PPTG_20304"/>
<evidence type="ECO:0000313" key="2">
    <source>
        <dbReference type="EMBL" id="ETK75448.1"/>
    </source>
</evidence>
<reference evidence="2" key="1">
    <citation type="submission" date="2013-11" db="EMBL/GenBank/DDBJ databases">
        <title>The Genome Sequence of Phytophthora parasitica CJ02B3.</title>
        <authorList>
            <consortium name="The Broad Institute Genomics Platform"/>
            <person name="Russ C."/>
            <person name="Tyler B."/>
            <person name="Panabieres F."/>
            <person name="Shan W."/>
            <person name="Tripathy S."/>
            <person name="Grunwald N."/>
            <person name="Machado M."/>
            <person name="Johnson C.S."/>
            <person name="Arredondo F."/>
            <person name="Hong C."/>
            <person name="Coffey M."/>
            <person name="Young S.K."/>
            <person name="Zeng Q."/>
            <person name="Gargeya S."/>
            <person name="Fitzgerald M."/>
            <person name="Abouelleil A."/>
            <person name="Alvarado L."/>
            <person name="Chapman S.B."/>
            <person name="Gainer-Dewar J."/>
            <person name="Goldberg J."/>
            <person name="Griggs A."/>
            <person name="Gujja S."/>
            <person name="Hansen M."/>
            <person name="Howarth C."/>
            <person name="Imamovic A."/>
            <person name="Ireland A."/>
            <person name="Larimer J."/>
            <person name="McCowan C."/>
            <person name="Murphy C."/>
            <person name="Pearson M."/>
            <person name="Poon T.W."/>
            <person name="Priest M."/>
            <person name="Roberts A."/>
            <person name="Saif S."/>
            <person name="Shea T."/>
            <person name="Sykes S."/>
            <person name="Wortman J."/>
            <person name="Nusbaum C."/>
            <person name="Birren B."/>
        </authorList>
    </citation>
    <scope>NUCLEOTIDE SEQUENCE [LARGE SCALE GENOMIC DNA]</scope>
    <source>
        <strain evidence="2">CJ02B3</strain>
    </source>
</reference>
<dbReference type="EMBL" id="KI688815">
    <property type="protein sequence ID" value="ETK75448.1"/>
    <property type="molecule type" value="Genomic_DNA"/>
</dbReference>
<dbReference type="Proteomes" id="UP000053236">
    <property type="component" value="Unassembled WGS sequence"/>
</dbReference>
<dbReference type="PANTHER" id="PTHR35796:SF3">
    <property type="entry name" value="BHLH DOMAIN-CONTAINING PROTEIN"/>
    <property type="match status" value="1"/>
</dbReference>
<keyword evidence="1" id="KW-0175">Coiled coil</keyword>
<dbReference type="PANTHER" id="PTHR35796">
    <property type="entry name" value="HYPOTHETICAL CYTOSOLIC PROTEIN"/>
    <property type="match status" value="1"/>
</dbReference>
<dbReference type="AlphaFoldDB" id="W2FXD3"/>
<feature type="non-terminal residue" evidence="2">
    <location>
        <position position="1"/>
    </location>
</feature>
<name>W2FXD3_PHYNI</name>
<gene>
    <name evidence="2" type="ORF">L915_17932</name>
</gene>
<accession>W2FXD3</accession>
<feature type="coiled-coil region" evidence="1">
    <location>
        <begin position="68"/>
        <end position="95"/>
    </location>
</feature>
<sequence>MITISAAYAVFRGLANHSARRSNNNVSLTLQQHHMSESLYSTESPFNVSAFTEEPMSVETHQPKKKRIRRVKQELDYLRRESKKLEDELAQLHTIQANRPAGAISFRPRVTQTERVTTSREYCAIAPRLRQKPSMWQAIAERQSRERGRVLARNMELRAQLETEYKLGKQLIQLLDRQIYAKALIQEKRHGLLWGHADVFKQQLQQSENTLLEVKRVLQGPPFRDPTACFLDTFIEKNGDKEVFVVQSNATLPFGMQATASALWKVLSTDQIKNYCYHHQIAQKSDTIVAQSFGIRFKENTVDADFRGKYTFSRFTDGDCIVIVWVGACEPIELNGIKCRDIQSQTTGWVQISEQRSEEMKGTLVRSYSRLSVDSGDDEKPQSGALLGLAQFFHDKFMATHYSVLEKSLIEEDWKMNSGWGGSQSG</sequence>
<organism evidence="2">
    <name type="scientific">Phytophthora nicotianae</name>
    <name type="common">Potato buckeye rot agent</name>
    <name type="synonym">Phytophthora parasitica</name>
    <dbReference type="NCBI Taxonomy" id="4792"/>
    <lineage>
        <taxon>Eukaryota</taxon>
        <taxon>Sar</taxon>
        <taxon>Stramenopiles</taxon>
        <taxon>Oomycota</taxon>
        <taxon>Peronosporomycetes</taxon>
        <taxon>Peronosporales</taxon>
        <taxon>Peronosporaceae</taxon>
        <taxon>Phytophthora</taxon>
    </lineage>
</organism>
<evidence type="ECO:0000256" key="1">
    <source>
        <dbReference type="SAM" id="Coils"/>
    </source>
</evidence>
<proteinExistence type="predicted"/>